<comment type="caution">
    <text evidence="1">The sequence shown here is derived from an EMBL/GenBank/DDBJ whole genome shotgun (WGS) entry which is preliminary data.</text>
</comment>
<sequence>MSGIEFEFDPSCLPEIMRSEQVRGALRERAEEIVPRARALARAEISEDFADSITVSEEIRPRGRPTAAVVADRPDAEAHEYGDTGTERRRILGRAAYTREG</sequence>
<proteinExistence type="predicted"/>
<dbReference type="Proteomes" id="UP001596154">
    <property type="component" value="Unassembled WGS sequence"/>
</dbReference>
<organism evidence="1 2">
    <name type="scientific">Streptomyces bullii</name>
    <dbReference type="NCBI Taxonomy" id="349910"/>
    <lineage>
        <taxon>Bacteria</taxon>
        <taxon>Bacillati</taxon>
        <taxon>Actinomycetota</taxon>
        <taxon>Actinomycetes</taxon>
        <taxon>Kitasatosporales</taxon>
        <taxon>Streptomycetaceae</taxon>
        <taxon>Streptomyces</taxon>
    </lineage>
</organism>
<reference evidence="2" key="1">
    <citation type="journal article" date="2019" name="Int. J. Syst. Evol. Microbiol.">
        <title>The Global Catalogue of Microorganisms (GCM) 10K type strain sequencing project: providing services to taxonomists for standard genome sequencing and annotation.</title>
        <authorList>
            <consortium name="The Broad Institute Genomics Platform"/>
            <consortium name="The Broad Institute Genome Sequencing Center for Infectious Disease"/>
            <person name="Wu L."/>
            <person name="Ma J."/>
        </authorList>
    </citation>
    <scope>NUCLEOTIDE SEQUENCE [LARGE SCALE GENOMIC DNA]</scope>
    <source>
        <strain evidence="2">CGMCC 4.7248</strain>
    </source>
</reference>
<name>A0ABW0UNA1_9ACTN</name>
<evidence type="ECO:0000313" key="1">
    <source>
        <dbReference type="EMBL" id="MFC5633760.1"/>
    </source>
</evidence>
<keyword evidence="2" id="KW-1185">Reference proteome</keyword>
<accession>A0ABW0UNA1</accession>
<gene>
    <name evidence="1" type="ORF">ACFPZJ_08130</name>
</gene>
<evidence type="ECO:0000313" key="2">
    <source>
        <dbReference type="Proteomes" id="UP001596154"/>
    </source>
</evidence>
<dbReference type="EMBL" id="JBHSNY010000003">
    <property type="protein sequence ID" value="MFC5633760.1"/>
    <property type="molecule type" value="Genomic_DNA"/>
</dbReference>
<dbReference type="RefSeq" id="WP_381019112.1">
    <property type="nucleotide sequence ID" value="NZ_JBHSNY010000003.1"/>
</dbReference>
<protein>
    <submittedName>
        <fullName evidence="1">Uncharacterized protein</fullName>
    </submittedName>
</protein>